<evidence type="ECO:0000259" key="7">
    <source>
        <dbReference type="PROSITE" id="PS50922"/>
    </source>
</evidence>
<sequence>MHLLLPTPEVLSLKLVQFSEVCSHLLDGASSSHDYQKILCSFVRESGMIILDNFEESCSYTFRTKYFDPILAWVHEIFVGIILEEQFISGKEKCSGINPKIRTEFSSCLISLFHGTPAAILGAIAIFSDANRGFAASNTPFQKTDLDYSIAYFVTDLLHYVVFIPGDVLFIAHHLATLFVIVTCRYVVSHGAFSVVVLLVLAEVTSACQNTWTLAGACRLENRFAARVYDALSPPFYVVYTVVRGFVGPYFVFRMVLFYASGLASGLVPTWVWVSWAVVVFSAIGVSILWVYSRWVELIGERTATKLEQKEYLDVAKTYGLHPVSLAIAFVLRHPLVASVVFGATKSWQLQEVLNACKIKLTSEVIEEINKIHSRFPNPCP</sequence>
<evidence type="ECO:0000256" key="4">
    <source>
        <dbReference type="ARBA" id="ARBA00023136"/>
    </source>
</evidence>
<dbReference type="SUPFAM" id="SSF51430">
    <property type="entry name" value="NAD(P)-linked oxidoreductase"/>
    <property type="match status" value="1"/>
</dbReference>
<feature type="transmembrane region" description="Helical" evidence="6">
    <location>
        <begin position="271"/>
        <end position="292"/>
    </location>
</feature>
<dbReference type="AlphaFoldDB" id="A0A9D4VLB3"/>
<evidence type="ECO:0000256" key="1">
    <source>
        <dbReference type="ARBA" id="ARBA00004141"/>
    </source>
</evidence>
<feature type="domain" description="TLC" evidence="7">
    <location>
        <begin position="100"/>
        <end position="308"/>
    </location>
</feature>
<reference evidence="8 9" key="1">
    <citation type="journal article" date="2022" name="Nat. Genet.">
        <title>Improved pea reference genome and pan-genome highlight genomic features and evolutionary characteristics.</title>
        <authorList>
            <person name="Yang T."/>
            <person name="Liu R."/>
            <person name="Luo Y."/>
            <person name="Hu S."/>
            <person name="Wang D."/>
            <person name="Wang C."/>
            <person name="Pandey M.K."/>
            <person name="Ge S."/>
            <person name="Xu Q."/>
            <person name="Li N."/>
            <person name="Li G."/>
            <person name="Huang Y."/>
            <person name="Saxena R.K."/>
            <person name="Ji Y."/>
            <person name="Li M."/>
            <person name="Yan X."/>
            <person name="He Y."/>
            <person name="Liu Y."/>
            <person name="Wang X."/>
            <person name="Xiang C."/>
            <person name="Varshney R.K."/>
            <person name="Ding H."/>
            <person name="Gao S."/>
            <person name="Zong X."/>
        </authorList>
    </citation>
    <scope>NUCLEOTIDE SEQUENCE [LARGE SCALE GENOMIC DNA]</scope>
    <source>
        <strain evidence="8 9">cv. Zhongwan 6</strain>
    </source>
</reference>
<organism evidence="8 9">
    <name type="scientific">Pisum sativum</name>
    <name type="common">Garden pea</name>
    <name type="synonym">Lathyrus oleraceus</name>
    <dbReference type="NCBI Taxonomy" id="3888"/>
    <lineage>
        <taxon>Eukaryota</taxon>
        <taxon>Viridiplantae</taxon>
        <taxon>Streptophyta</taxon>
        <taxon>Embryophyta</taxon>
        <taxon>Tracheophyta</taxon>
        <taxon>Spermatophyta</taxon>
        <taxon>Magnoliopsida</taxon>
        <taxon>eudicotyledons</taxon>
        <taxon>Gunneridae</taxon>
        <taxon>Pentapetalae</taxon>
        <taxon>rosids</taxon>
        <taxon>fabids</taxon>
        <taxon>Fabales</taxon>
        <taxon>Fabaceae</taxon>
        <taxon>Papilionoideae</taxon>
        <taxon>50 kb inversion clade</taxon>
        <taxon>NPAAA clade</taxon>
        <taxon>Hologalegina</taxon>
        <taxon>IRL clade</taxon>
        <taxon>Fabeae</taxon>
        <taxon>Lathyrus</taxon>
    </lineage>
</organism>
<dbReference type="InterPro" id="IPR040327">
    <property type="entry name" value="At5g14285-like"/>
</dbReference>
<feature type="transmembrane region" description="Helical" evidence="6">
    <location>
        <begin position="108"/>
        <end position="128"/>
    </location>
</feature>
<gene>
    <name evidence="8" type="ORF">KIW84_072566</name>
</gene>
<dbReference type="InterPro" id="IPR036812">
    <property type="entry name" value="NAD(P)_OxRdtase_dom_sf"/>
</dbReference>
<name>A0A9D4VLB3_PEA</name>
<keyword evidence="9" id="KW-1185">Reference proteome</keyword>
<dbReference type="PANTHER" id="PTHR31766:SF2">
    <property type="entry name" value="GLABROUS1 ENHANCER-BINDING PROTEIN-LIKE 2"/>
    <property type="match status" value="1"/>
</dbReference>
<dbReference type="PROSITE" id="PS50922">
    <property type="entry name" value="TLC"/>
    <property type="match status" value="1"/>
</dbReference>
<dbReference type="GO" id="GO:0016020">
    <property type="term" value="C:membrane"/>
    <property type="evidence" value="ECO:0007669"/>
    <property type="project" value="UniProtKB-SubCell"/>
</dbReference>
<dbReference type="Gene3D" id="3.20.20.100">
    <property type="entry name" value="NADP-dependent oxidoreductase domain"/>
    <property type="match status" value="1"/>
</dbReference>
<dbReference type="EMBL" id="JAMSHJ010000007">
    <property type="protein sequence ID" value="KAI5386038.1"/>
    <property type="molecule type" value="Genomic_DNA"/>
</dbReference>
<protein>
    <recommendedName>
        <fullName evidence="7">TLC domain-containing protein</fullName>
    </recommendedName>
</protein>
<keyword evidence="3 6" id="KW-1133">Transmembrane helix</keyword>
<dbReference type="SMART" id="SM00724">
    <property type="entry name" value="TLC"/>
    <property type="match status" value="1"/>
</dbReference>
<comment type="subcellular location">
    <subcellularLocation>
        <location evidence="1">Membrane</location>
        <topology evidence="1">Multi-pass membrane protein</topology>
    </subcellularLocation>
</comment>
<dbReference type="Pfam" id="PF00248">
    <property type="entry name" value="Aldo_ket_red"/>
    <property type="match status" value="1"/>
</dbReference>
<keyword evidence="2 5" id="KW-0812">Transmembrane</keyword>
<evidence type="ECO:0000313" key="8">
    <source>
        <dbReference type="EMBL" id="KAI5386038.1"/>
    </source>
</evidence>
<evidence type="ECO:0000313" key="9">
    <source>
        <dbReference type="Proteomes" id="UP001058974"/>
    </source>
</evidence>
<feature type="transmembrane region" description="Helical" evidence="6">
    <location>
        <begin position="148"/>
        <end position="171"/>
    </location>
</feature>
<feature type="transmembrane region" description="Helical" evidence="6">
    <location>
        <begin position="237"/>
        <end position="259"/>
    </location>
</feature>
<evidence type="ECO:0000256" key="5">
    <source>
        <dbReference type="PROSITE-ProRule" id="PRU00205"/>
    </source>
</evidence>
<dbReference type="PANTHER" id="PTHR31766">
    <property type="entry name" value="GLABROUS1 ENHANCER-BINDING PROTEIN-LIKE 2"/>
    <property type="match status" value="1"/>
</dbReference>
<dbReference type="Pfam" id="PF03798">
    <property type="entry name" value="TRAM_LAG1_CLN8"/>
    <property type="match status" value="1"/>
</dbReference>
<dbReference type="Proteomes" id="UP001058974">
    <property type="component" value="Chromosome 7"/>
</dbReference>
<dbReference type="Gramene" id="Psat07G0256600-T1">
    <property type="protein sequence ID" value="KAI5386038.1"/>
    <property type="gene ID" value="KIW84_072566"/>
</dbReference>
<accession>A0A9D4VLB3</accession>
<dbReference type="InterPro" id="IPR023210">
    <property type="entry name" value="NADP_OxRdtase_dom"/>
</dbReference>
<keyword evidence="4 5" id="KW-0472">Membrane</keyword>
<comment type="caution">
    <text evidence="8">The sequence shown here is derived from an EMBL/GenBank/DDBJ whole genome shotgun (WGS) entry which is preliminary data.</text>
</comment>
<evidence type="ECO:0000256" key="6">
    <source>
        <dbReference type="SAM" id="Phobius"/>
    </source>
</evidence>
<dbReference type="InterPro" id="IPR006634">
    <property type="entry name" value="TLC-dom"/>
</dbReference>
<evidence type="ECO:0000256" key="2">
    <source>
        <dbReference type="ARBA" id="ARBA00022692"/>
    </source>
</evidence>
<proteinExistence type="predicted"/>
<evidence type="ECO:0000256" key="3">
    <source>
        <dbReference type="ARBA" id="ARBA00022989"/>
    </source>
</evidence>